<sequence>MTRRPARRTLLVAAGVLVALAGAGAGTWAVVGDTTGADTATQHRSAHATSTVTKGDLTDAKTFSGTLGYGTAVPLPATAHGTLTWLPEPGSVVHRDQPLYAVDERPVRALHGRVPLWRPLERGVSGEDVAQLNQNLAALGHDVALDDVFGPRTQRAVRAWQRTHDLPVTGVLDGDQVAFVDGDVRVDGVTGQLGAPAGGDVLSLTSTKRVVTAVPPEQDAERLAVGTSVTVRVNGVGDPMPGTVVDSRPTKTESGGAAVEVTIAFESGDRDLPAAATAQVVATGRQERGVLSVPVAALVAGPGDGFAVDVVRRDGTTKRVSVDVGFVAAGRAAVTGAVHEGDQVVVPS</sequence>
<keyword evidence="3" id="KW-0732">Signal</keyword>
<feature type="chain" id="PRO_5047413449" evidence="3">
    <location>
        <begin position="26"/>
        <end position="348"/>
    </location>
</feature>
<reference evidence="5 6" key="1">
    <citation type="submission" date="2023-06" db="EMBL/GenBank/DDBJ databases">
        <authorList>
            <person name="Feng G."/>
            <person name="Li J."/>
            <person name="Zhu H."/>
        </authorList>
    </citation>
    <scope>NUCLEOTIDE SEQUENCE [LARGE SCALE GENOMIC DNA]</scope>
    <source>
        <strain evidence="5 6">RHCKG28</strain>
    </source>
</reference>
<dbReference type="Gene3D" id="1.10.101.10">
    <property type="entry name" value="PGBD-like superfamily/PGBD"/>
    <property type="match status" value="1"/>
</dbReference>
<dbReference type="InterPro" id="IPR050465">
    <property type="entry name" value="UPF0194_transport"/>
</dbReference>
<accession>A0ABT7TRP3</accession>
<evidence type="ECO:0000259" key="4">
    <source>
        <dbReference type="Pfam" id="PF01471"/>
    </source>
</evidence>
<dbReference type="SUPFAM" id="SSF47090">
    <property type="entry name" value="PGBD-like"/>
    <property type="match status" value="1"/>
</dbReference>
<evidence type="ECO:0000313" key="5">
    <source>
        <dbReference type="EMBL" id="MDM7892009.1"/>
    </source>
</evidence>
<gene>
    <name evidence="5" type="ORF">QUG93_09955</name>
</gene>
<dbReference type="InterPro" id="IPR006311">
    <property type="entry name" value="TAT_signal"/>
</dbReference>
<dbReference type="InterPro" id="IPR002477">
    <property type="entry name" value="Peptidoglycan-bd-like"/>
</dbReference>
<feature type="signal peptide" evidence="3">
    <location>
        <begin position="1"/>
        <end position="25"/>
    </location>
</feature>
<dbReference type="EMBL" id="JAUCMN010000006">
    <property type="protein sequence ID" value="MDM7892009.1"/>
    <property type="molecule type" value="Genomic_DNA"/>
</dbReference>
<protein>
    <submittedName>
        <fullName evidence="5">Peptidoglycan-binding protein</fullName>
    </submittedName>
</protein>
<dbReference type="RefSeq" id="WP_289473748.1">
    <property type="nucleotide sequence ID" value="NZ_JAUCMN010000006.1"/>
</dbReference>
<comment type="caution">
    <text evidence="5">The sequence shown here is derived from an EMBL/GenBank/DDBJ whole genome shotgun (WGS) entry which is preliminary data.</text>
</comment>
<dbReference type="Proteomes" id="UP001236404">
    <property type="component" value="Unassembled WGS sequence"/>
</dbReference>
<evidence type="ECO:0000313" key="6">
    <source>
        <dbReference type="Proteomes" id="UP001236404"/>
    </source>
</evidence>
<dbReference type="Pfam" id="PF01471">
    <property type="entry name" value="PG_binding_1"/>
    <property type="match status" value="1"/>
</dbReference>
<dbReference type="PANTHER" id="PTHR32347">
    <property type="entry name" value="EFFLUX SYSTEM COMPONENT YKNX-RELATED"/>
    <property type="match status" value="1"/>
</dbReference>
<dbReference type="Gene3D" id="2.40.420.20">
    <property type="match status" value="1"/>
</dbReference>
<dbReference type="PROSITE" id="PS51318">
    <property type="entry name" value="TAT"/>
    <property type="match status" value="1"/>
</dbReference>
<evidence type="ECO:0000256" key="2">
    <source>
        <dbReference type="ARBA" id="ARBA00023054"/>
    </source>
</evidence>
<feature type="domain" description="Peptidoglycan binding-like" evidence="4">
    <location>
        <begin position="125"/>
        <end position="177"/>
    </location>
</feature>
<keyword evidence="2" id="KW-0175">Coiled coil</keyword>
<evidence type="ECO:0000256" key="3">
    <source>
        <dbReference type="SAM" id="SignalP"/>
    </source>
</evidence>
<name>A0ABT7TRP3_9MICO</name>
<keyword evidence="6" id="KW-1185">Reference proteome</keyword>
<organism evidence="5 6">
    <name type="scientific">Curtobacterium caseinilyticum</name>
    <dbReference type="NCBI Taxonomy" id="3055137"/>
    <lineage>
        <taxon>Bacteria</taxon>
        <taxon>Bacillati</taxon>
        <taxon>Actinomycetota</taxon>
        <taxon>Actinomycetes</taxon>
        <taxon>Micrococcales</taxon>
        <taxon>Microbacteriaceae</taxon>
        <taxon>Curtobacterium</taxon>
    </lineage>
</organism>
<dbReference type="InterPro" id="IPR036365">
    <property type="entry name" value="PGBD-like_sf"/>
</dbReference>
<dbReference type="PANTHER" id="PTHR32347:SF23">
    <property type="entry name" value="BLL5650 PROTEIN"/>
    <property type="match status" value="1"/>
</dbReference>
<comment type="subcellular location">
    <subcellularLocation>
        <location evidence="1">Cell envelope</location>
    </subcellularLocation>
</comment>
<proteinExistence type="predicted"/>
<dbReference type="InterPro" id="IPR036366">
    <property type="entry name" value="PGBDSf"/>
</dbReference>
<evidence type="ECO:0000256" key="1">
    <source>
        <dbReference type="ARBA" id="ARBA00004196"/>
    </source>
</evidence>